<accession>A0A4U6QLV1</accession>
<evidence type="ECO:0000256" key="1">
    <source>
        <dbReference type="ARBA" id="ARBA00022723"/>
    </source>
</evidence>
<dbReference type="InterPro" id="IPR001714">
    <property type="entry name" value="Pept_M24_MAP"/>
</dbReference>
<dbReference type="PRINTS" id="PR00599">
    <property type="entry name" value="MAPEPTIDASE"/>
</dbReference>
<dbReference type="PROSITE" id="PS00491">
    <property type="entry name" value="PROLINE_PEPTIDASE"/>
    <property type="match status" value="1"/>
</dbReference>
<feature type="domain" description="Peptidase M24" evidence="4">
    <location>
        <begin position="193"/>
        <end position="394"/>
    </location>
</feature>
<reference evidence="6 7" key="1">
    <citation type="submission" date="2019-05" db="EMBL/GenBank/DDBJ databases">
        <title>Nakamurella sp. N5BH11, whole genome shotgun sequence.</title>
        <authorList>
            <person name="Tuo L."/>
        </authorList>
    </citation>
    <scope>NUCLEOTIDE SEQUENCE [LARGE SCALE GENOMIC DNA]</scope>
    <source>
        <strain evidence="6 7">N5BH11</strain>
    </source>
</reference>
<sequence length="412" mass="42710">MTSSQHDSRPPVVPSPPAASATSTGSPTSTRRARLRAVLRERGLDGLLVTDLVNVRYLTGFTGSNGALLVMADDDADDGDLVPDDAGSSGPDSASGVADGDRTRFCTDGRYTTQSAAEVPDLPRLIGRPVDTALLRTTAAGVIGFEADAVSVSAHGALRRVVDDRGGDVELTATSGLVEELRAVKDPGEIDALLRACGVADQAFAELIEAGGIRPGRTEREVGLDLDQRMRVLGASDPSFETIVATGANSAIPHHRPTAAVLGAGDLVKFDFGATVDGYHSDMTRTVVLGEPADWQREIHHLVLAAQRAGREACVVGANGADIDQASRGVIIDAGYGDRFTHGLGHGVGLQVHEAPSLAAGSASIMAADMCVTVEPGVYLPGRGGVRIEDSGVVGPDGYLVLTLTARELRIL</sequence>
<gene>
    <name evidence="6" type="ORF">FDO65_08270</name>
</gene>
<dbReference type="EMBL" id="SZZH01000001">
    <property type="protein sequence ID" value="TKV61550.1"/>
    <property type="molecule type" value="Genomic_DNA"/>
</dbReference>
<evidence type="ECO:0000313" key="7">
    <source>
        <dbReference type="Proteomes" id="UP000306985"/>
    </source>
</evidence>
<dbReference type="SUPFAM" id="SSF53092">
    <property type="entry name" value="Creatinase/prolidase N-terminal domain"/>
    <property type="match status" value="1"/>
</dbReference>
<dbReference type="InterPro" id="IPR050659">
    <property type="entry name" value="Peptidase_M24B"/>
</dbReference>
<dbReference type="GO" id="GO:0004177">
    <property type="term" value="F:aminopeptidase activity"/>
    <property type="evidence" value="ECO:0007669"/>
    <property type="project" value="UniProtKB-KW"/>
</dbReference>
<evidence type="ECO:0000256" key="3">
    <source>
        <dbReference type="SAM" id="MobiDB-lite"/>
    </source>
</evidence>
<dbReference type="CDD" id="cd01092">
    <property type="entry name" value="APP-like"/>
    <property type="match status" value="1"/>
</dbReference>
<dbReference type="InterPro" id="IPR029149">
    <property type="entry name" value="Creatin/AminoP/Spt16_N"/>
</dbReference>
<feature type="region of interest" description="Disordered" evidence="3">
    <location>
        <begin position="79"/>
        <end position="104"/>
    </location>
</feature>
<feature type="compositionally biased region" description="Low complexity" evidence="3">
    <location>
        <begin position="84"/>
        <end position="98"/>
    </location>
</feature>
<feature type="domain" description="Creatinase N-terminal" evidence="5">
    <location>
        <begin position="99"/>
        <end position="184"/>
    </location>
</feature>
<keyword evidence="7" id="KW-1185">Reference proteome</keyword>
<proteinExistence type="predicted"/>
<feature type="region of interest" description="Disordered" evidence="3">
    <location>
        <begin position="1"/>
        <end position="32"/>
    </location>
</feature>
<dbReference type="GO" id="GO:0008235">
    <property type="term" value="F:metalloexopeptidase activity"/>
    <property type="evidence" value="ECO:0007669"/>
    <property type="project" value="UniProtKB-ARBA"/>
</dbReference>
<keyword evidence="2" id="KW-0378">Hydrolase</keyword>
<keyword evidence="6" id="KW-0031">Aminopeptidase</keyword>
<dbReference type="Gene3D" id="3.90.230.10">
    <property type="entry name" value="Creatinase/methionine aminopeptidase superfamily"/>
    <property type="match status" value="1"/>
</dbReference>
<dbReference type="Gene3D" id="3.40.350.10">
    <property type="entry name" value="Creatinase/prolidase N-terminal domain"/>
    <property type="match status" value="1"/>
</dbReference>
<dbReference type="InterPro" id="IPR000994">
    <property type="entry name" value="Pept_M24"/>
</dbReference>
<evidence type="ECO:0000259" key="5">
    <source>
        <dbReference type="Pfam" id="PF01321"/>
    </source>
</evidence>
<evidence type="ECO:0000313" key="6">
    <source>
        <dbReference type="EMBL" id="TKV61550.1"/>
    </source>
</evidence>
<dbReference type="SUPFAM" id="SSF55920">
    <property type="entry name" value="Creatinase/aminopeptidase"/>
    <property type="match status" value="1"/>
</dbReference>
<dbReference type="AlphaFoldDB" id="A0A4U6QLV1"/>
<comment type="caution">
    <text evidence="6">The sequence shown here is derived from an EMBL/GenBank/DDBJ whole genome shotgun (WGS) entry which is preliminary data.</text>
</comment>
<feature type="domain" description="Creatinase N-terminal" evidence="5">
    <location>
        <begin position="31"/>
        <end position="74"/>
    </location>
</feature>
<dbReference type="InterPro" id="IPR001131">
    <property type="entry name" value="Peptidase_M24B_aminopep-P_CS"/>
</dbReference>
<dbReference type="GO" id="GO:0046872">
    <property type="term" value="F:metal ion binding"/>
    <property type="evidence" value="ECO:0007669"/>
    <property type="project" value="UniProtKB-KW"/>
</dbReference>
<feature type="compositionally biased region" description="Low complexity" evidence="3">
    <location>
        <begin position="18"/>
        <end position="30"/>
    </location>
</feature>
<dbReference type="InterPro" id="IPR036005">
    <property type="entry name" value="Creatinase/aminopeptidase-like"/>
</dbReference>
<dbReference type="PANTHER" id="PTHR46112">
    <property type="entry name" value="AMINOPEPTIDASE"/>
    <property type="match status" value="1"/>
</dbReference>
<evidence type="ECO:0000259" key="4">
    <source>
        <dbReference type="Pfam" id="PF00557"/>
    </source>
</evidence>
<keyword evidence="6" id="KW-0645">Protease</keyword>
<organism evidence="6 7">
    <name type="scientific">Nakamurella flava</name>
    <dbReference type="NCBI Taxonomy" id="2576308"/>
    <lineage>
        <taxon>Bacteria</taxon>
        <taxon>Bacillati</taxon>
        <taxon>Actinomycetota</taxon>
        <taxon>Actinomycetes</taxon>
        <taxon>Nakamurellales</taxon>
        <taxon>Nakamurellaceae</taxon>
        <taxon>Nakamurella</taxon>
    </lineage>
</organism>
<name>A0A4U6QLV1_9ACTN</name>
<dbReference type="Pfam" id="PF00557">
    <property type="entry name" value="Peptidase_M24"/>
    <property type="match status" value="1"/>
</dbReference>
<dbReference type="PANTHER" id="PTHR46112:SF8">
    <property type="entry name" value="CYTOPLASMIC PEPTIDASE PEPQ-RELATED"/>
    <property type="match status" value="1"/>
</dbReference>
<dbReference type="Pfam" id="PF01321">
    <property type="entry name" value="Creatinase_N"/>
    <property type="match status" value="2"/>
</dbReference>
<dbReference type="RefSeq" id="WP_137448855.1">
    <property type="nucleotide sequence ID" value="NZ_SZZH01000001.1"/>
</dbReference>
<dbReference type="Proteomes" id="UP000306985">
    <property type="component" value="Unassembled WGS sequence"/>
</dbReference>
<keyword evidence="1" id="KW-0479">Metal-binding</keyword>
<dbReference type="InterPro" id="IPR000587">
    <property type="entry name" value="Creatinase_N"/>
</dbReference>
<protein>
    <submittedName>
        <fullName evidence="6">Aminopeptidase P family protein</fullName>
    </submittedName>
</protein>
<evidence type="ECO:0000256" key="2">
    <source>
        <dbReference type="ARBA" id="ARBA00022801"/>
    </source>
</evidence>
<dbReference type="OrthoDB" id="9806388at2"/>